<accession>A0A1B0FNY0</accession>
<dbReference type="Pfam" id="PF00069">
    <property type="entry name" value="Pkinase"/>
    <property type="match status" value="1"/>
</dbReference>
<dbReference type="Proteomes" id="UP000092444">
    <property type="component" value="Unassembled WGS sequence"/>
</dbReference>
<feature type="binding site" evidence="15">
    <location>
        <position position="900"/>
    </location>
    <ligand>
        <name>ATP</name>
        <dbReference type="ChEBI" id="CHEBI:30616"/>
    </ligand>
</feature>
<dbReference type="PROSITE" id="PS00108">
    <property type="entry name" value="PROTEIN_KINASE_ST"/>
    <property type="match status" value="1"/>
</dbReference>
<evidence type="ECO:0000256" key="7">
    <source>
        <dbReference type="ARBA" id="ARBA00022679"/>
    </source>
</evidence>
<sequence length="2094" mass="232801">MLYRNENRNNQAFIAAALIGKLSKLVINVIKLRTYFIRFQYKRNLICANKKRKKEIYTLTFDRRVEMDQFSHDLTVALEETSLLDRARVSRWGQQRRRTRSTGNLPCAPQPTEDSSSPTDIAHSTGLRPATNNNDGLDTQNIHLPSDSDDKDDSVAPRLPCKALSTSLRLGTLESDSLNENFSPARLAFFFKPSARRKRKLKRITIDYEMTNVVPAESFDNDSLNAKTATTTVGLETGISLIAPSLPPPMSSSSGTVRKRVLKPDPNSRSQFFFCGKRKRSNRDRYQEHDHSSSMPRHTTNLEEYRMRPRSFSSTSKPHSDRLLPLNKGLLSKIERISQQQKSLCTVGTVHTLLIKAGTATSATSLVPKKDNETQLTLMTLAEVATQSTPSKSEDAELLMEAALLQTEQLQLQQQQKQLTDGNFRAQRKKRLSDDQQQQSGSQSVRHHHHHHRRRLLQFAVDQHSMDCEELNDFSSSSLSSSESDEGHTANDTDREGDDELTDWPGNESVCGADSKYDCKRKLTKRSTLPQIKSDPESLNALLMTEDDTLMSPGIAITNTCVSTNCMSTLEWPPVDSTTPVDLPYQPSEPITITAKTGFSTLFRPSGDIAPNDMTIPLKQIESEMSGETSNPFLASPPCQPNEVREIRAGCRRIKGERPGFSIKTSVNERLARFLQDPRQLQIRLPDVEIYEHDSLINLATLYSLQMSLDNGCAVLNKTSNTTQSVNIDQQSLQGRLLLSDFKRRCYDSKSGEMLLNMEESDKEDKQMKKNGLSEPRATGSKYQENGPTDKDNKNGDASKEKFSSFCGTTAINASAGSSSSGKCGKVSGDISDKSESEVIKQSVSAISHATIGTPSKELLKTKEPIRVGFYDIERTIGKGNFAVVKLARHRITKNEVAIKIIDKSQLDATNLQKVYREVEIMKRLNHPHIIKLYQVMETKNMIYIVSEYASQGEIFDYIAKYGRMSETAARFKFWQILSAVDYCHKKGIVHRDLKAENLLLDNNMNIKIADFGFSNHFKKGELLATWCGSPPYAAPEVFEGKQYTGPEIDIWSLGVVLYVLVCGALPFDGSTLQSLRDRVLSGRFRIPFFMSSECEHLIRRMLVLEPTRRYSIEQIKRHRWMCPEILELSNIAKFNVNMDGTTNIEPNEDILRVMSEFAGIPPEKTKASLKKNSYDHVAAIYLLLQDRVCNKKITQEKHLVGSTLTLNNTAVCSTSLPKHTSVTKPPGLTAALSATSSVSPAASRYTSKVLYKQHRTPTALEHKRLKSNHLMHNNAITDHATTTTAAGTSLAKDYQTLSTKLSRQTLLNERSAMLTDDHVKHLMAGSNEDYVTRCNTEKVSRLSRHNLCTSQRPIGCSTYNIDNNKLSISNLNCRDILASQQRLNGGPALRADDKRCLRAAGALQHYNNIEESILKQSSEDCRLLLQKATAISETKNHKHPTTITATITSEEKRQKPDNPAKKPEFKETTKSKTNSATTTTTTSDHKIASSDKENMKTTIEMYNSSNGSEKSTTNGSAKKVTNQSSSTSTDEGCETDIGNDTKVRPFLSTCTTADTSQSSNDLRNQRIQSFASSSSSSGVIGSYSKSLSQNLSRGSSKSNCSTFESIDFNLVTSIDIAGSLPSCASNSTLAAAVSGGTSDHSSERSVYNSNNSCMYMSPSVTSTTSMLSTKSNPYTDKRSPIHFREGRRASDGLVAQGLTGAAGPLHNGSSYGSYRYDIHKRNGWLELQQLQREALTLKNKFRSNLPLDELNNCQFQHSQFYTLSNRLPLELQQAYAQHQHLENYTDKNGALHPSLIHYLRFDGGGNSYVGSLPRHEGMLYHQLSTTAMVPLQKPPLQQQLLQHRLLQQKRQLFQKQYALETHLTRQQHILRDHAYKMATHPPTLIPVSPMTAPPPTPPQASTPLVSNLGHNEDFVDLSLMESNGKHQPHHHHHHHHHHNTPLTPVGAYTHHMGAVNSFMKTTYIKQQSADVALLAMPRSKSPSMNRQMSETWGSAVVHKKISPVKLENGGGRGSTPSSPAPATPSHAYHPTAPSSSLQTSSSTCTSSSTPSSSSALSSSSTTTTLYAPNWQTVVIKPLSESPILELAEHLETA</sequence>
<feature type="compositionally biased region" description="Low complexity" evidence="16">
    <location>
        <begin position="435"/>
        <end position="444"/>
    </location>
</feature>
<keyword evidence="4" id="KW-0963">Cytoplasm</keyword>
<evidence type="ECO:0000256" key="3">
    <source>
        <dbReference type="ARBA" id="ARBA00012513"/>
    </source>
</evidence>
<evidence type="ECO:0000256" key="8">
    <source>
        <dbReference type="ARBA" id="ARBA00022723"/>
    </source>
</evidence>
<feature type="domain" description="Protein kinase" evidence="17">
    <location>
        <begin position="871"/>
        <end position="1122"/>
    </location>
</feature>
<evidence type="ECO:0000256" key="5">
    <source>
        <dbReference type="ARBA" id="ARBA00022527"/>
    </source>
</evidence>
<evidence type="ECO:0000256" key="12">
    <source>
        <dbReference type="ARBA" id="ARBA00022842"/>
    </source>
</evidence>
<dbReference type="PANTHER" id="PTHR24346">
    <property type="entry name" value="MAP/MICROTUBULE AFFINITY-REGULATING KINASE"/>
    <property type="match status" value="1"/>
</dbReference>
<keyword evidence="7" id="KW-0808">Transferase</keyword>
<dbReference type="InterPro" id="IPR000719">
    <property type="entry name" value="Prot_kinase_dom"/>
</dbReference>
<comment type="subcellular location">
    <subcellularLocation>
        <location evidence="2">Cytoplasm</location>
    </subcellularLocation>
</comment>
<evidence type="ECO:0000256" key="10">
    <source>
        <dbReference type="ARBA" id="ARBA00022777"/>
    </source>
</evidence>
<reference evidence="18" key="1">
    <citation type="submission" date="2020-05" db="UniProtKB">
        <authorList>
            <consortium name="EnsemblMetazoa"/>
        </authorList>
    </citation>
    <scope>IDENTIFICATION</scope>
    <source>
        <strain evidence="18">Yale</strain>
    </source>
</reference>
<keyword evidence="8" id="KW-0479">Metal-binding</keyword>
<evidence type="ECO:0000256" key="2">
    <source>
        <dbReference type="ARBA" id="ARBA00004496"/>
    </source>
</evidence>
<feature type="region of interest" description="Disordered" evidence="16">
    <location>
        <begin position="426"/>
        <end position="454"/>
    </location>
</feature>
<dbReference type="SUPFAM" id="SSF56112">
    <property type="entry name" value="Protein kinase-like (PK-like)"/>
    <property type="match status" value="1"/>
</dbReference>
<evidence type="ECO:0000256" key="9">
    <source>
        <dbReference type="ARBA" id="ARBA00022741"/>
    </source>
</evidence>
<name>A0A1B0FNY0_GLOMM</name>
<feature type="compositionally biased region" description="Low complexity" evidence="16">
    <location>
        <begin position="1570"/>
        <end position="1589"/>
    </location>
</feature>
<comment type="catalytic activity">
    <reaction evidence="13">
        <text>L-threonyl-[protein] + ATP = O-phospho-L-threonyl-[protein] + ADP + H(+)</text>
        <dbReference type="Rhea" id="RHEA:46608"/>
        <dbReference type="Rhea" id="RHEA-COMP:11060"/>
        <dbReference type="Rhea" id="RHEA-COMP:11605"/>
        <dbReference type="ChEBI" id="CHEBI:15378"/>
        <dbReference type="ChEBI" id="CHEBI:30013"/>
        <dbReference type="ChEBI" id="CHEBI:30616"/>
        <dbReference type="ChEBI" id="CHEBI:61977"/>
        <dbReference type="ChEBI" id="CHEBI:456216"/>
        <dbReference type="EC" id="2.7.11.1"/>
    </reaction>
</comment>
<keyword evidence="19" id="KW-1185">Reference proteome</keyword>
<feature type="region of interest" description="Disordered" evidence="16">
    <location>
        <begin position="1436"/>
        <end position="1541"/>
    </location>
</feature>
<dbReference type="GO" id="GO:0050321">
    <property type="term" value="F:tau-protein kinase activity"/>
    <property type="evidence" value="ECO:0007669"/>
    <property type="project" value="TreeGrafter"/>
</dbReference>
<keyword evidence="11 15" id="KW-0067">ATP-binding</keyword>
<dbReference type="EC" id="2.7.11.1" evidence="3"/>
<dbReference type="Pfam" id="PF23312">
    <property type="entry name" value="UBA_SIK3"/>
    <property type="match status" value="1"/>
</dbReference>
<dbReference type="GO" id="GO:0035556">
    <property type="term" value="P:intracellular signal transduction"/>
    <property type="evidence" value="ECO:0007669"/>
    <property type="project" value="TreeGrafter"/>
</dbReference>
<evidence type="ECO:0000256" key="16">
    <source>
        <dbReference type="SAM" id="MobiDB-lite"/>
    </source>
</evidence>
<dbReference type="InterPro" id="IPR057380">
    <property type="entry name" value="UBA_SIK1/2/3"/>
</dbReference>
<feature type="region of interest" description="Disordered" evidence="16">
    <location>
        <begin position="90"/>
        <end position="157"/>
    </location>
</feature>
<keyword evidence="9 15" id="KW-0547">Nucleotide-binding</keyword>
<organism evidence="18 19">
    <name type="scientific">Glossina morsitans morsitans</name>
    <name type="common">Savannah tsetse fly</name>
    <dbReference type="NCBI Taxonomy" id="37546"/>
    <lineage>
        <taxon>Eukaryota</taxon>
        <taxon>Metazoa</taxon>
        <taxon>Ecdysozoa</taxon>
        <taxon>Arthropoda</taxon>
        <taxon>Hexapoda</taxon>
        <taxon>Insecta</taxon>
        <taxon>Pterygota</taxon>
        <taxon>Neoptera</taxon>
        <taxon>Endopterygota</taxon>
        <taxon>Diptera</taxon>
        <taxon>Brachycera</taxon>
        <taxon>Muscomorpha</taxon>
        <taxon>Hippoboscoidea</taxon>
        <taxon>Glossinidae</taxon>
        <taxon>Glossina</taxon>
    </lineage>
</organism>
<evidence type="ECO:0000256" key="15">
    <source>
        <dbReference type="PROSITE-ProRule" id="PRU10141"/>
    </source>
</evidence>
<feature type="region of interest" description="Disordered" evidence="16">
    <location>
        <begin position="472"/>
        <end position="509"/>
    </location>
</feature>
<feature type="region of interest" description="Disordered" evidence="16">
    <location>
        <begin position="1923"/>
        <end position="1944"/>
    </location>
</feature>
<feature type="compositionally biased region" description="Basic residues" evidence="16">
    <location>
        <begin position="1927"/>
        <end position="1940"/>
    </location>
</feature>
<feature type="compositionally biased region" description="Polar residues" evidence="16">
    <location>
        <begin position="1981"/>
        <end position="1993"/>
    </location>
</feature>
<feature type="region of interest" description="Disordered" evidence="16">
    <location>
        <begin position="2004"/>
        <end position="2062"/>
    </location>
</feature>
<dbReference type="Gene3D" id="1.10.510.10">
    <property type="entry name" value="Transferase(Phosphotransferase) domain 1"/>
    <property type="match status" value="1"/>
</dbReference>
<feature type="compositionally biased region" description="Basic and acidic residues" evidence="16">
    <location>
        <begin position="1484"/>
        <end position="1496"/>
    </location>
</feature>
<dbReference type="PROSITE" id="PS00107">
    <property type="entry name" value="PROTEIN_KINASE_ATP"/>
    <property type="match status" value="1"/>
</dbReference>
<dbReference type="GO" id="GO:0005524">
    <property type="term" value="F:ATP binding"/>
    <property type="evidence" value="ECO:0007669"/>
    <property type="project" value="UniProtKB-UniRule"/>
</dbReference>
<dbReference type="InterPro" id="IPR008271">
    <property type="entry name" value="Ser/Thr_kinase_AS"/>
</dbReference>
<feature type="compositionally biased region" description="Basic and acidic residues" evidence="16">
    <location>
        <begin position="1450"/>
        <end position="1471"/>
    </location>
</feature>
<evidence type="ECO:0000313" key="18">
    <source>
        <dbReference type="EnsemblMetazoa" id="GMOY005601-PA"/>
    </source>
</evidence>
<keyword evidence="12" id="KW-0460">Magnesium</keyword>
<feature type="compositionally biased region" description="Polar residues" evidence="16">
    <location>
        <begin position="1590"/>
        <end position="1599"/>
    </location>
</feature>
<feature type="compositionally biased region" description="Low complexity" evidence="16">
    <location>
        <begin position="1472"/>
        <end position="1483"/>
    </location>
</feature>
<dbReference type="EMBL" id="CCAG010013127">
    <property type="status" value="NOT_ANNOTATED_CDS"/>
    <property type="molecule type" value="Genomic_DNA"/>
</dbReference>
<feature type="compositionally biased region" description="Basic and acidic residues" evidence="16">
    <location>
        <begin position="283"/>
        <end position="292"/>
    </location>
</feature>
<evidence type="ECO:0000256" key="4">
    <source>
        <dbReference type="ARBA" id="ARBA00022490"/>
    </source>
</evidence>
<dbReference type="CDD" id="cd14338">
    <property type="entry name" value="UBA_SIK"/>
    <property type="match status" value="1"/>
</dbReference>
<evidence type="ECO:0000313" key="19">
    <source>
        <dbReference type="Proteomes" id="UP000092444"/>
    </source>
</evidence>
<feature type="compositionally biased region" description="Low complexity" evidence="16">
    <location>
        <begin position="2024"/>
        <end position="2062"/>
    </location>
</feature>
<protein>
    <recommendedName>
        <fullName evidence="3">non-specific serine/threonine protein kinase</fullName>
        <ecNumber evidence="3">2.7.11.1</ecNumber>
    </recommendedName>
</protein>
<dbReference type="PANTHER" id="PTHR24346:SF74">
    <property type="entry name" value="PROTEIN KINASE DOMAIN-CONTAINING PROTEIN"/>
    <property type="match status" value="1"/>
</dbReference>
<keyword evidence="5" id="KW-0723">Serine/threonine-protein kinase</keyword>
<dbReference type="FunFam" id="3.30.200.20:FF:000003">
    <property type="entry name" value="Non-specific serine/threonine protein kinase"/>
    <property type="match status" value="1"/>
</dbReference>
<dbReference type="GO" id="GO:0046872">
    <property type="term" value="F:metal ion binding"/>
    <property type="evidence" value="ECO:0007669"/>
    <property type="project" value="UniProtKB-KW"/>
</dbReference>
<feature type="compositionally biased region" description="Basic and acidic residues" evidence="16">
    <location>
        <begin position="788"/>
        <end position="798"/>
    </location>
</feature>
<dbReference type="InterPro" id="IPR011009">
    <property type="entry name" value="Kinase-like_dom_sf"/>
</dbReference>
<dbReference type="InterPro" id="IPR017441">
    <property type="entry name" value="Protein_kinase_ATP_BS"/>
</dbReference>
<comment type="catalytic activity">
    <reaction evidence="14">
        <text>L-seryl-[protein] + ATP = O-phospho-L-seryl-[protein] + ADP + H(+)</text>
        <dbReference type="Rhea" id="RHEA:17989"/>
        <dbReference type="Rhea" id="RHEA-COMP:9863"/>
        <dbReference type="Rhea" id="RHEA-COMP:11604"/>
        <dbReference type="ChEBI" id="CHEBI:15378"/>
        <dbReference type="ChEBI" id="CHEBI:29999"/>
        <dbReference type="ChEBI" id="CHEBI:30616"/>
        <dbReference type="ChEBI" id="CHEBI:83421"/>
        <dbReference type="ChEBI" id="CHEBI:456216"/>
        <dbReference type="EC" id="2.7.11.1"/>
    </reaction>
</comment>
<dbReference type="GO" id="GO:0000226">
    <property type="term" value="P:microtubule cytoskeleton organization"/>
    <property type="evidence" value="ECO:0007669"/>
    <property type="project" value="TreeGrafter"/>
</dbReference>
<keyword evidence="6" id="KW-0597">Phosphoprotein</keyword>
<dbReference type="FunFam" id="1.10.510.10:FF:000154">
    <property type="entry name" value="Serine/threonine-protein kinase SIK2"/>
    <property type="match status" value="1"/>
</dbReference>
<evidence type="ECO:0000256" key="1">
    <source>
        <dbReference type="ARBA" id="ARBA00001946"/>
    </source>
</evidence>
<proteinExistence type="predicted"/>
<feature type="compositionally biased region" description="Basic residues" evidence="16">
    <location>
        <begin position="445"/>
        <end position="454"/>
    </location>
</feature>
<evidence type="ECO:0000259" key="17">
    <source>
        <dbReference type="PROSITE" id="PS50011"/>
    </source>
</evidence>
<dbReference type="SMART" id="SM00220">
    <property type="entry name" value="S_TKc"/>
    <property type="match status" value="1"/>
</dbReference>
<dbReference type="GO" id="GO:0005737">
    <property type="term" value="C:cytoplasm"/>
    <property type="evidence" value="ECO:0007669"/>
    <property type="project" value="UniProtKB-SubCell"/>
</dbReference>
<dbReference type="InterPro" id="IPR034672">
    <property type="entry name" value="SIK"/>
</dbReference>
<keyword evidence="10" id="KW-0418">Kinase</keyword>
<feature type="region of interest" description="Disordered" evidence="16">
    <location>
        <begin position="279"/>
        <end position="301"/>
    </location>
</feature>
<evidence type="ECO:0000256" key="14">
    <source>
        <dbReference type="ARBA" id="ARBA00048679"/>
    </source>
</evidence>
<feature type="region of interest" description="Disordered" evidence="16">
    <location>
        <begin position="1570"/>
        <end position="1599"/>
    </location>
</feature>
<dbReference type="CDD" id="cd14071">
    <property type="entry name" value="STKc_SIK"/>
    <property type="match status" value="1"/>
</dbReference>
<dbReference type="VEuPathDB" id="VectorBase:GMOY005601"/>
<comment type="cofactor">
    <cofactor evidence="1">
        <name>Mg(2+)</name>
        <dbReference type="ChEBI" id="CHEBI:18420"/>
    </cofactor>
</comment>
<dbReference type="PROSITE" id="PS50011">
    <property type="entry name" value="PROTEIN_KINASE_DOM"/>
    <property type="match status" value="1"/>
</dbReference>
<dbReference type="STRING" id="37546.A0A1B0FNY0"/>
<evidence type="ECO:0000256" key="13">
    <source>
        <dbReference type="ARBA" id="ARBA00047899"/>
    </source>
</evidence>
<feature type="compositionally biased region" description="Polar residues" evidence="16">
    <location>
        <begin position="130"/>
        <end position="143"/>
    </location>
</feature>
<feature type="region of interest" description="Disordered" evidence="16">
    <location>
        <begin position="1978"/>
        <end position="1997"/>
    </location>
</feature>
<feature type="compositionally biased region" description="Basic and acidic residues" evidence="16">
    <location>
        <begin position="485"/>
        <end position="494"/>
    </location>
</feature>
<feature type="region of interest" description="Disordered" evidence="16">
    <location>
        <begin position="759"/>
        <end position="798"/>
    </location>
</feature>
<dbReference type="EnsemblMetazoa" id="GMOY005601-RA">
    <property type="protein sequence ID" value="GMOY005601-PA"/>
    <property type="gene ID" value="GMOY005601"/>
</dbReference>
<feature type="compositionally biased region" description="Polar residues" evidence="16">
    <location>
        <begin position="1497"/>
        <end position="1531"/>
    </location>
</feature>
<evidence type="ECO:0000256" key="11">
    <source>
        <dbReference type="ARBA" id="ARBA00022840"/>
    </source>
</evidence>
<evidence type="ECO:0000256" key="6">
    <source>
        <dbReference type="ARBA" id="ARBA00022553"/>
    </source>
</evidence>